<accession>A0A4R1R733</accession>
<dbReference type="CDD" id="cd00090">
    <property type="entry name" value="HTH_ARSR"/>
    <property type="match status" value="1"/>
</dbReference>
<dbReference type="Pfam" id="PF01022">
    <property type="entry name" value="HTH_5"/>
    <property type="match status" value="1"/>
</dbReference>
<dbReference type="STRING" id="1650663.GCA_001486665_02904"/>
<evidence type="ECO:0000256" key="3">
    <source>
        <dbReference type="ARBA" id="ARBA00023163"/>
    </source>
</evidence>
<dbReference type="EMBL" id="SLUM01000002">
    <property type="protein sequence ID" value="TCL61330.1"/>
    <property type="molecule type" value="Genomic_DNA"/>
</dbReference>
<comment type="caution">
    <text evidence="5">The sequence shown here is derived from an EMBL/GenBank/DDBJ whole genome shotgun (WGS) entry which is preliminary data.</text>
</comment>
<dbReference type="Gene3D" id="1.10.10.10">
    <property type="entry name" value="Winged helix-like DNA-binding domain superfamily/Winged helix DNA-binding domain"/>
    <property type="match status" value="1"/>
</dbReference>
<dbReference type="InterPro" id="IPR036388">
    <property type="entry name" value="WH-like_DNA-bd_sf"/>
</dbReference>
<dbReference type="RefSeq" id="WP_058966168.1">
    <property type="nucleotide sequence ID" value="NZ_CABKVM010000019.1"/>
</dbReference>
<sequence>MNRSWPREPQGRELEDFIQLFKALGDPSRMKILFQIGSSEACVSEIAGRLNMSESAVSHHLHILRMNGMVHRRRKGKTIYYILKDDHVRWMIAQGCEHIRKL</sequence>
<evidence type="ECO:0000313" key="6">
    <source>
        <dbReference type="Proteomes" id="UP000295184"/>
    </source>
</evidence>
<dbReference type="OrthoDB" id="9794330at2"/>
<evidence type="ECO:0000313" key="5">
    <source>
        <dbReference type="EMBL" id="TCL61330.1"/>
    </source>
</evidence>
<organism evidence="5 6">
    <name type="scientific">Allofournierella massiliensis</name>
    <dbReference type="NCBI Taxonomy" id="1650663"/>
    <lineage>
        <taxon>Bacteria</taxon>
        <taxon>Bacillati</taxon>
        <taxon>Bacillota</taxon>
        <taxon>Clostridia</taxon>
        <taxon>Eubacteriales</taxon>
        <taxon>Oscillospiraceae</taxon>
        <taxon>Allofournierella</taxon>
    </lineage>
</organism>
<keyword evidence="1" id="KW-0805">Transcription regulation</keyword>
<dbReference type="PANTHER" id="PTHR43132">
    <property type="entry name" value="ARSENICAL RESISTANCE OPERON REPRESSOR ARSR-RELATED"/>
    <property type="match status" value="1"/>
</dbReference>
<name>A0A4R1R733_9FIRM</name>
<dbReference type="SMART" id="SM00418">
    <property type="entry name" value="HTH_ARSR"/>
    <property type="match status" value="1"/>
</dbReference>
<dbReference type="GO" id="GO:0003700">
    <property type="term" value="F:DNA-binding transcription factor activity"/>
    <property type="evidence" value="ECO:0007669"/>
    <property type="project" value="InterPro"/>
</dbReference>
<protein>
    <submittedName>
        <fullName evidence="5">DNA-binding transcriptional ArsR family regulator</fullName>
    </submittedName>
</protein>
<dbReference type="PRINTS" id="PR00778">
    <property type="entry name" value="HTHARSR"/>
</dbReference>
<proteinExistence type="predicted"/>
<evidence type="ECO:0000256" key="2">
    <source>
        <dbReference type="ARBA" id="ARBA00023125"/>
    </source>
</evidence>
<evidence type="ECO:0000259" key="4">
    <source>
        <dbReference type="PROSITE" id="PS50987"/>
    </source>
</evidence>
<feature type="domain" description="HTH arsR-type" evidence="4">
    <location>
        <begin position="9"/>
        <end position="102"/>
    </location>
</feature>
<keyword evidence="3" id="KW-0804">Transcription</keyword>
<keyword evidence="2 5" id="KW-0238">DNA-binding</keyword>
<dbReference type="InterPro" id="IPR011991">
    <property type="entry name" value="ArsR-like_HTH"/>
</dbReference>
<evidence type="ECO:0000256" key="1">
    <source>
        <dbReference type="ARBA" id="ARBA00023015"/>
    </source>
</evidence>
<dbReference type="PANTHER" id="PTHR43132:SF6">
    <property type="entry name" value="HTH-TYPE TRANSCRIPTIONAL REPRESSOR CZRA"/>
    <property type="match status" value="1"/>
</dbReference>
<dbReference type="InterPro" id="IPR051011">
    <property type="entry name" value="Metal_resp_trans_reg"/>
</dbReference>
<reference evidence="5 6" key="1">
    <citation type="submission" date="2019-03" db="EMBL/GenBank/DDBJ databases">
        <title>Genomic Encyclopedia of Type Strains, Phase IV (KMG-IV): sequencing the most valuable type-strain genomes for metagenomic binning, comparative biology and taxonomic classification.</title>
        <authorList>
            <person name="Goeker M."/>
        </authorList>
    </citation>
    <scope>NUCLEOTIDE SEQUENCE [LARGE SCALE GENOMIC DNA]</scope>
    <source>
        <strain evidence="5 6">DSM 100451</strain>
    </source>
</reference>
<dbReference type="Proteomes" id="UP000295184">
    <property type="component" value="Unassembled WGS sequence"/>
</dbReference>
<dbReference type="PROSITE" id="PS50987">
    <property type="entry name" value="HTH_ARSR_2"/>
    <property type="match status" value="1"/>
</dbReference>
<gene>
    <name evidence="5" type="ORF">EDD77_10269</name>
</gene>
<dbReference type="InterPro" id="IPR036390">
    <property type="entry name" value="WH_DNA-bd_sf"/>
</dbReference>
<dbReference type="InterPro" id="IPR001845">
    <property type="entry name" value="HTH_ArsR_DNA-bd_dom"/>
</dbReference>
<dbReference type="AlphaFoldDB" id="A0A4R1R733"/>
<dbReference type="NCBIfam" id="NF033788">
    <property type="entry name" value="HTH_metalloreg"/>
    <property type="match status" value="1"/>
</dbReference>
<dbReference type="SUPFAM" id="SSF46785">
    <property type="entry name" value="Winged helix' DNA-binding domain"/>
    <property type="match status" value="1"/>
</dbReference>
<dbReference type="GO" id="GO:0003677">
    <property type="term" value="F:DNA binding"/>
    <property type="evidence" value="ECO:0007669"/>
    <property type="project" value="UniProtKB-KW"/>
</dbReference>